<sequence length="104" mass="11699">MCDRRKWRQWFSEENDHVLDTARPGQTSTATGEESMRHPEKRIQANRRLTVMRSPHLESDIRQLTKLFTSHSAISGKKPDACATNDPVTHGLKSGASPKLTSEG</sequence>
<comment type="caution">
    <text evidence="2">The sequence shown here is derived from an EMBL/GenBank/DDBJ whole genome shotgun (WGS) entry which is preliminary data.</text>
</comment>
<protein>
    <submittedName>
        <fullName evidence="2">Uncharacterized protein</fullName>
    </submittedName>
</protein>
<dbReference type="AlphaFoldDB" id="A0A4Y2UCW4"/>
<name>A0A4Y2UCW4_ARAVE</name>
<evidence type="ECO:0000313" key="2">
    <source>
        <dbReference type="EMBL" id="GBO10363.1"/>
    </source>
</evidence>
<organism evidence="2 3">
    <name type="scientific">Araneus ventricosus</name>
    <name type="common">Orbweaver spider</name>
    <name type="synonym">Epeira ventricosa</name>
    <dbReference type="NCBI Taxonomy" id="182803"/>
    <lineage>
        <taxon>Eukaryota</taxon>
        <taxon>Metazoa</taxon>
        <taxon>Ecdysozoa</taxon>
        <taxon>Arthropoda</taxon>
        <taxon>Chelicerata</taxon>
        <taxon>Arachnida</taxon>
        <taxon>Araneae</taxon>
        <taxon>Araneomorphae</taxon>
        <taxon>Entelegynae</taxon>
        <taxon>Araneoidea</taxon>
        <taxon>Araneidae</taxon>
        <taxon>Araneus</taxon>
    </lineage>
</organism>
<keyword evidence="3" id="KW-1185">Reference proteome</keyword>
<gene>
    <name evidence="2" type="ORF">AVEN_109935_1</name>
</gene>
<evidence type="ECO:0000313" key="3">
    <source>
        <dbReference type="Proteomes" id="UP000499080"/>
    </source>
</evidence>
<feature type="region of interest" description="Disordered" evidence="1">
    <location>
        <begin position="20"/>
        <end position="39"/>
    </location>
</feature>
<proteinExistence type="predicted"/>
<feature type="region of interest" description="Disordered" evidence="1">
    <location>
        <begin position="73"/>
        <end position="104"/>
    </location>
</feature>
<evidence type="ECO:0000256" key="1">
    <source>
        <dbReference type="SAM" id="MobiDB-lite"/>
    </source>
</evidence>
<accession>A0A4Y2UCW4</accession>
<reference evidence="2 3" key="1">
    <citation type="journal article" date="2019" name="Sci. Rep.">
        <title>Orb-weaving spider Araneus ventricosus genome elucidates the spidroin gene catalogue.</title>
        <authorList>
            <person name="Kono N."/>
            <person name="Nakamura H."/>
            <person name="Ohtoshi R."/>
            <person name="Moran D.A.P."/>
            <person name="Shinohara A."/>
            <person name="Yoshida Y."/>
            <person name="Fujiwara M."/>
            <person name="Mori M."/>
            <person name="Tomita M."/>
            <person name="Arakawa K."/>
        </authorList>
    </citation>
    <scope>NUCLEOTIDE SEQUENCE [LARGE SCALE GENOMIC DNA]</scope>
</reference>
<dbReference type="EMBL" id="BGPR01035504">
    <property type="protein sequence ID" value="GBO10363.1"/>
    <property type="molecule type" value="Genomic_DNA"/>
</dbReference>
<dbReference type="Proteomes" id="UP000499080">
    <property type="component" value="Unassembled WGS sequence"/>
</dbReference>